<dbReference type="PANTHER" id="PTHR28657">
    <property type="entry name" value="INDOLEAMINE 2,3-DIOXYGENASE"/>
    <property type="match status" value="1"/>
</dbReference>
<dbReference type="EMBL" id="DS547161">
    <property type="protein sequence ID" value="EDQ99589.1"/>
    <property type="molecule type" value="Genomic_DNA"/>
</dbReference>
<evidence type="ECO:0000256" key="1">
    <source>
        <dbReference type="ARBA" id="ARBA00007119"/>
    </source>
</evidence>
<name>B0E0I8_LACBS</name>
<dbReference type="HOGENOM" id="CLU_010089_2_0_1"/>
<dbReference type="GO" id="GO:0020037">
    <property type="term" value="F:heme binding"/>
    <property type="evidence" value="ECO:0007669"/>
    <property type="project" value="InterPro"/>
</dbReference>
<dbReference type="Proteomes" id="UP000001194">
    <property type="component" value="Unassembled WGS sequence"/>
</dbReference>
<dbReference type="RefSeq" id="XP_001889700.1">
    <property type="nucleotide sequence ID" value="XM_001889665.1"/>
</dbReference>
<dbReference type="GO" id="GO:0005737">
    <property type="term" value="C:cytoplasm"/>
    <property type="evidence" value="ECO:0007669"/>
    <property type="project" value="TreeGrafter"/>
</dbReference>
<dbReference type="Gene3D" id="1.20.58.480">
    <property type="match status" value="1"/>
</dbReference>
<dbReference type="InterPro" id="IPR000898">
    <property type="entry name" value="Indolamine_dOase"/>
</dbReference>
<dbReference type="Pfam" id="PF01231">
    <property type="entry name" value="IDO"/>
    <property type="match status" value="1"/>
</dbReference>
<evidence type="ECO:0000313" key="5">
    <source>
        <dbReference type="EMBL" id="EDQ99589.1"/>
    </source>
</evidence>
<dbReference type="InterPro" id="IPR037217">
    <property type="entry name" value="Trp/Indoleamine_2_3_dOase-like"/>
</dbReference>
<keyword evidence="6" id="KW-1185">Reference proteome</keyword>
<dbReference type="OrthoDB" id="540174at2759"/>
<dbReference type="PANTHER" id="PTHR28657:SF5">
    <property type="entry name" value="INDOLEAMINE 2,3-DIOXYGENASE"/>
    <property type="match status" value="1"/>
</dbReference>
<feature type="binding site" description="proximal binding residue" evidence="4">
    <location>
        <position position="374"/>
    </location>
    <ligand>
        <name>heme b</name>
        <dbReference type="ChEBI" id="CHEBI:60344"/>
    </ligand>
    <ligandPart>
        <name>Fe</name>
        <dbReference type="ChEBI" id="CHEBI:18248"/>
    </ligandPart>
</feature>
<sequence length="433" mass="49189">DTTTLAAHDFDVDTRTGFMPPQAPLRRLPVDWEPWEEVLDDAVGRKLQLGDRLDLDEGEKMNSEVWRVSVRELPILPITELKKSEVLLRRAHHVLGWIMHFYIHSLPPRTPIRIPPPITLPLLQVSAQLQLPPVLTYSDDVLYNWYIPNTSDIEIPTHTSPLRCQTLFTSTKDEAEFYLVSARIELRGVDALELMRMVMDEAFVGDEIAARRITTYLTDLAGVIKDLGQILLSVKEGCDPDVFYRDVRPWFRGEDSSSTSRGQKWVFEGIEMDETLREPTELSGPSAGQSSLIHALDAFLGVDRKDSTTQTSTKSTFLQRMQLYMPRYHRAFLTHLSNNPRPLREVILSLGEHPGLMEAYNESVQALKEFRDLHMIIVALYIVGPAKRARERERAAAVGVAVEEGRRPLKGTGGTDLVKFLKGVRDQTKRTLL</sequence>
<comment type="similarity">
    <text evidence="1">Belongs to the indoleamine 2,3-dioxygenase family.</text>
</comment>
<dbReference type="STRING" id="486041.B0E0I8"/>
<dbReference type="SUPFAM" id="SSF140959">
    <property type="entry name" value="Indolic compounds 2,3-dioxygenase-like"/>
    <property type="match status" value="1"/>
</dbReference>
<dbReference type="AlphaFoldDB" id="B0E0I8"/>
<reference evidence="5 6" key="1">
    <citation type="journal article" date="2008" name="Nature">
        <title>The genome of Laccaria bicolor provides insights into mycorrhizal symbiosis.</title>
        <authorList>
            <person name="Martin F."/>
            <person name="Aerts A."/>
            <person name="Ahren D."/>
            <person name="Brun A."/>
            <person name="Danchin E.G.J."/>
            <person name="Duchaussoy F."/>
            <person name="Gibon J."/>
            <person name="Kohler A."/>
            <person name="Lindquist E."/>
            <person name="Pereda V."/>
            <person name="Salamov A."/>
            <person name="Shapiro H.J."/>
            <person name="Wuyts J."/>
            <person name="Blaudez D."/>
            <person name="Buee M."/>
            <person name="Brokstein P."/>
            <person name="Canbaeck B."/>
            <person name="Cohen D."/>
            <person name="Courty P.E."/>
            <person name="Coutinho P.M."/>
            <person name="Delaruelle C."/>
            <person name="Detter J.C."/>
            <person name="Deveau A."/>
            <person name="DiFazio S."/>
            <person name="Duplessis S."/>
            <person name="Fraissinet-Tachet L."/>
            <person name="Lucic E."/>
            <person name="Frey-Klett P."/>
            <person name="Fourrey C."/>
            <person name="Feussner I."/>
            <person name="Gay G."/>
            <person name="Grimwood J."/>
            <person name="Hoegger P.J."/>
            <person name="Jain P."/>
            <person name="Kilaru S."/>
            <person name="Labbe J."/>
            <person name="Lin Y.C."/>
            <person name="Legue V."/>
            <person name="Le Tacon F."/>
            <person name="Marmeisse R."/>
            <person name="Melayah D."/>
            <person name="Montanini B."/>
            <person name="Muratet M."/>
            <person name="Nehls U."/>
            <person name="Niculita-Hirzel H."/>
            <person name="Oudot-Le Secq M.P."/>
            <person name="Peter M."/>
            <person name="Quesneville H."/>
            <person name="Rajashekar B."/>
            <person name="Reich M."/>
            <person name="Rouhier N."/>
            <person name="Schmutz J."/>
            <person name="Yin T."/>
            <person name="Chalot M."/>
            <person name="Henrissat B."/>
            <person name="Kuees U."/>
            <person name="Lucas S."/>
            <person name="Van de Peer Y."/>
            <person name="Podila G.K."/>
            <person name="Polle A."/>
            <person name="Pukkila P.J."/>
            <person name="Richardson P.M."/>
            <person name="Rouze P."/>
            <person name="Sanders I.R."/>
            <person name="Stajich J.E."/>
            <person name="Tunlid A."/>
            <person name="Tuskan G."/>
            <person name="Grigoriev I.V."/>
        </authorList>
    </citation>
    <scope>NUCLEOTIDE SEQUENCE [LARGE SCALE GENOMIC DNA]</scope>
    <source>
        <strain evidence="6">S238N-H82 / ATCC MYA-4686</strain>
    </source>
</reference>
<keyword evidence="3 4" id="KW-0408">Iron</keyword>
<organism evidence="6">
    <name type="scientific">Laccaria bicolor (strain S238N-H82 / ATCC MYA-4686)</name>
    <name type="common">Bicoloured deceiver</name>
    <name type="synonym">Laccaria laccata var. bicolor</name>
    <dbReference type="NCBI Taxonomy" id="486041"/>
    <lineage>
        <taxon>Eukaryota</taxon>
        <taxon>Fungi</taxon>
        <taxon>Dikarya</taxon>
        <taxon>Basidiomycota</taxon>
        <taxon>Agaricomycotina</taxon>
        <taxon>Agaricomycetes</taxon>
        <taxon>Agaricomycetidae</taxon>
        <taxon>Agaricales</taxon>
        <taxon>Agaricineae</taxon>
        <taxon>Hydnangiaceae</taxon>
        <taxon>Laccaria</taxon>
    </lineage>
</organism>
<feature type="non-terminal residue" evidence="5">
    <location>
        <position position="433"/>
    </location>
</feature>
<evidence type="ECO:0000256" key="2">
    <source>
        <dbReference type="ARBA" id="ARBA00022723"/>
    </source>
</evidence>
<dbReference type="GO" id="GO:0034354">
    <property type="term" value="P:'de novo' NAD+ biosynthetic process from L-tryptophan"/>
    <property type="evidence" value="ECO:0007669"/>
    <property type="project" value="TreeGrafter"/>
</dbReference>
<evidence type="ECO:0000256" key="3">
    <source>
        <dbReference type="ARBA" id="ARBA00023004"/>
    </source>
</evidence>
<dbReference type="InParanoid" id="B0E0I8"/>
<keyword evidence="2 4" id="KW-0479">Metal-binding</keyword>
<evidence type="ECO:0000256" key="4">
    <source>
        <dbReference type="PIRSR" id="PIRSR600898-1"/>
    </source>
</evidence>
<dbReference type="KEGG" id="lbc:LACBIDRAFT_157851"/>
<dbReference type="GO" id="GO:0046872">
    <property type="term" value="F:metal ion binding"/>
    <property type="evidence" value="ECO:0007669"/>
    <property type="project" value="UniProtKB-KW"/>
</dbReference>
<evidence type="ECO:0000313" key="6">
    <source>
        <dbReference type="Proteomes" id="UP000001194"/>
    </source>
</evidence>
<dbReference type="GeneID" id="6085392"/>
<accession>B0E0I8</accession>
<proteinExistence type="inferred from homology"/>
<dbReference type="GO" id="GO:0033754">
    <property type="term" value="F:indoleamine 2,3-dioxygenase activity"/>
    <property type="evidence" value="ECO:0007669"/>
    <property type="project" value="TreeGrafter"/>
</dbReference>
<keyword evidence="4" id="KW-0349">Heme</keyword>
<dbReference type="GO" id="GO:0019441">
    <property type="term" value="P:L-tryptophan catabolic process to kynurenine"/>
    <property type="evidence" value="ECO:0007669"/>
    <property type="project" value="InterPro"/>
</dbReference>
<feature type="non-terminal residue" evidence="5">
    <location>
        <position position="1"/>
    </location>
</feature>
<gene>
    <name evidence="5" type="ORF">LACBIDRAFT_157851</name>
</gene>
<protein>
    <submittedName>
        <fullName evidence="5">Predicted protein</fullName>
    </submittedName>
</protein>